<keyword evidence="4" id="KW-1185">Reference proteome</keyword>
<accession>A0A5Q0HDM3</accession>
<dbReference type="Proteomes" id="UP000325787">
    <property type="component" value="Chromosome"/>
</dbReference>
<gene>
    <name evidence="3" type="ORF">EKG83_45465</name>
</gene>
<feature type="compositionally biased region" description="Low complexity" evidence="1">
    <location>
        <begin position="63"/>
        <end position="72"/>
    </location>
</feature>
<evidence type="ECO:0000313" key="4">
    <source>
        <dbReference type="Proteomes" id="UP000325787"/>
    </source>
</evidence>
<dbReference type="RefSeq" id="WP_033428360.1">
    <property type="nucleotide sequence ID" value="NZ_CP034550.1"/>
</dbReference>
<dbReference type="AlphaFoldDB" id="A0A5Q0HDM3"/>
<feature type="region of interest" description="Disordered" evidence="1">
    <location>
        <begin position="54"/>
        <end position="102"/>
    </location>
</feature>
<organism evidence="3 4">
    <name type="scientific">Saccharothrix syringae</name>
    <name type="common">Nocardiopsis syringae</name>
    <dbReference type="NCBI Taxonomy" id="103733"/>
    <lineage>
        <taxon>Bacteria</taxon>
        <taxon>Bacillati</taxon>
        <taxon>Actinomycetota</taxon>
        <taxon>Actinomycetes</taxon>
        <taxon>Pseudonocardiales</taxon>
        <taxon>Pseudonocardiaceae</taxon>
        <taxon>Saccharothrix</taxon>
    </lineage>
</organism>
<proteinExistence type="predicted"/>
<feature type="chain" id="PRO_5024972109" evidence="2">
    <location>
        <begin position="31"/>
        <end position="146"/>
    </location>
</feature>
<dbReference type="OrthoDB" id="3693778at2"/>
<dbReference type="PROSITE" id="PS51257">
    <property type="entry name" value="PROKAR_LIPOPROTEIN"/>
    <property type="match status" value="1"/>
</dbReference>
<evidence type="ECO:0000313" key="3">
    <source>
        <dbReference type="EMBL" id="QFZ23732.1"/>
    </source>
</evidence>
<protein>
    <submittedName>
        <fullName evidence="3">Uncharacterized protein</fullName>
    </submittedName>
</protein>
<sequence length="146" mass="15107">MVHRKALSVPAAATGLAALLLTGACGKPSAAPEPVVVPTISSSAPVTSVPAVANISVQPRPTTPTTEVVTTTEPPPPPPPPAPVQPAPPPPQPTEVTTTEPPRIDQVAFEGFPCDERGDQAVDPAGRRLVCEPGGRRERLRWVRTG</sequence>
<keyword evidence="2" id="KW-0732">Signal</keyword>
<evidence type="ECO:0000256" key="2">
    <source>
        <dbReference type="SAM" id="SignalP"/>
    </source>
</evidence>
<dbReference type="KEGG" id="ssyi:EKG83_45465"/>
<reference evidence="4" key="1">
    <citation type="journal article" date="2021" name="Curr. Microbiol.">
        <title>Complete genome of nocamycin-producing strain Saccharothrix syringae NRRL B-16468 reveals the biosynthetic potential for secondary metabolites.</title>
        <authorList>
            <person name="Mo X."/>
            <person name="Yang S."/>
        </authorList>
    </citation>
    <scope>NUCLEOTIDE SEQUENCE [LARGE SCALE GENOMIC DNA]</scope>
    <source>
        <strain evidence="4">ATCC 51364 / DSM 43886 / JCM 6844 / KCTC 9398 / NBRC 14523 / NRRL B-16468 / INA 2240</strain>
    </source>
</reference>
<feature type="compositionally biased region" description="Pro residues" evidence="1">
    <location>
        <begin position="73"/>
        <end position="93"/>
    </location>
</feature>
<feature type="signal peptide" evidence="2">
    <location>
        <begin position="1"/>
        <end position="30"/>
    </location>
</feature>
<dbReference type="EMBL" id="CP034550">
    <property type="protein sequence ID" value="QFZ23732.1"/>
    <property type="molecule type" value="Genomic_DNA"/>
</dbReference>
<name>A0A5Q0HDM3_SACSY</name>
<evidence type="ECO:0000256" key="1">
    <source>
        <dbReference type="SAM" id="MobiDB-lite"/>
    </source>
</evidence>